<dbReference type="InterPro" id="IPR022646">
    <property type="entry name" value="SecD/SecF_CS"/>
</dbReference>
<comment type="similarity">
    <text evidence="10">In the C-terminal section; belongs to the SecD/SecF family. SecF subfamily.</text>
</comment>
<keyword evidence="2 13" id="KW-0813">Transport</keyword>
<dbReference type="Gene3D" id="1.20.1640.10">
    <property type="entry name" value="Multidrug efflux transporter AcrB transmembrane domain"/>
    <property type="match status" value="1"/>
</dbReference>
<dbReference type="GO" id="GO:0065002">
    <property type="term" value="P:intracellular protein transmembrane transport"/>
    <property type="evidence" value="ECO:0007669"/>
    <property type="project" value="UniProtKB-UniRule"/>
</dbReference>
<keyword evidence="8 13" id="KW-0472">Membrane</keyword>
<evidence type="ECO:0000256" key="8">
    <source>
        <dbReference type="ARBA" id="ARBA00023136"/>
    </source>
</evidence>
<dbReference type="RefSeq" id="WP_424605267.1">
    <property type="nucleotide sequence ID" value="NZ_JBNAVA010000003.1"/>
</dbReference>
<feature type="transmembrane region" description="Helical" evidence="13">
    <location>
        <begin position="192"/>
        <end position="215"/>
    </location>
</feature>
<accession>A0A2J6WJV4</accession>
<gene>
    <name evidence="13 15" type="primary">secF</name>
    <name evidence="15" type="ORF">C0187_05040</name>
</gene>
<sequence length="304" mass="33508">MAEFLELIKNDSRIDFLGNAKLFFVISGALIVISLFLIFTKGLNLGIDFSGGTVIQLKYEKPADLDKLRKGIGDLKIGDVSIQNFGNPEEVLIRLGKTRDMPLEDLSKTIRAKVAEIDPNNKFIVERVEQVGPQVGSELQYKAMMALLYANIGVLIYVAIRFELIFAIGAILALVHDVIITLGFLSLTSKEFNLTVVAALLALIGYSLNDTIVVFDRIRERIKATANDKINIKDIMNKSINETLSRTIITSLLTFLTVLSLMIFGGEVINPFAFTLVIGIIVGTYSSIGIASGLVYLIKNFKKN</sequence>
<keyword evidence="6 13" id="KW-1133">Transmembrane helix</keyword>
<dbReference type="NCBIfam" id="TIGR00966">
    <property type="entry name" value="transloc_SecF"/>
    <property type="match status" value="1"/>
</dbReference>
<feature type="transmembrane region" description="Helical" evidence="13">
    <location>
        <begin position="139"/>
        <end position="158"/>
    </location>
</feature>
<comment type="subcellular location">
    <subcellularLocation>
        <location evidence="1 13">Cell membrane</location>
        <topology evidence="1 13">Multi-pass membrane protein</topology>
    </subcellularLocation>
</comment>
<dbReference type="GO" id="GO:0015450">
    <property type="term" value="F:protein-transporting ATPase activity"/>
    <property type="evidence" value="ECO:0007669"/>
    <property type="project" value="InterPro"/>
</dbReference>
<dbReference type="HAMAP" id="MF_01464_B">
    <property type="entry name" value="SecF_B"/>
    <property type="match status" value="1"/>
</dbReference>
<name>A0A2J6WJV4_9BACT</name>
<dbReference type="InterPro" id="IPR005665">
    <property type="entry name" value="SecF_bac"/>
</dbReference>
<evidence type="ECO:0000256" key="3">
    <source>
        <dbReference type="ARBA" id="ARBA00022475"/>
    </source>
</evidence>
<feature type="transmembrane region" description="Helical" evidence="13">
    <location>
        <begin position="165"/>
        <end position="186"/>
    </location>
</feature>
<evidence type="ECO:0000259" key="14">
    <source>
        <dbReference type="Pfam" id="PF02355"/>
    </source>
</evidence>
<dbReference type="Proteomes" id="UP000242881">
    <property type="component" value="Unassembled WGS sequence"/>
</dbReference>
<evidence type="ECO:0000256" key="7">
    <source>
        <dbReference type="ARBA" id="ARBA00023010"/>
    </source>
</evidence>
<evidence type="ECO:0000256" key="1">
    <source>
        <dbReference type="ARBA" id="ARBA00004651"/>
    </source>
</evidence>
<evidence type="ECO:0000256" key="2">
    <source>
        <dbReference type="ARBA" id="ARBA00022448"/>
    </source>
</evidence>
<dbReference type="FunFam" id="1.20.1640.10:FF:000024">
    <property type="entry name" value="Multifunctional fusion protein"/>
    <property type="match status" value="1"/>
</dbReference>
<feature type="transmembrane region" description="Helical" evidence="13">
    <location>
        <begin position="272"/>
        <end position="298"/>
    </location>
</feature>
<evidence type="ECO:0000256" key="4">
    <source>
        <dbReference type="ARBA" id="ARBA00022692"/>
    </source>
</evidence>
<keyword evidence="3 13" id="KW-1003">Cell membrane</keyword>
<dbReference type="InterPro" id="IPR022645">
    <property type="entry name" value="SecD/SecF_bac"/>
</dbReference>
<keyword evidence="5 13" id="KW-0653">Protein transport</keyword>
<keyword evidence="4 13" id="KW-0812">Transmembrane</keyword>
<comment type="similarity">
    <text evidence="13">Belongs to the SecD/SecF family. SecF subfamily.</text>
</comment>
<comment type="function">
    <text evidence="9 13">Part of the Sec protein translocase complex. Interacts with the SecYEG preprotein conducting channel. SecDF uses the proton motive force (PMF) to complete protein translocation after the ATP-dependent function of SecA.</text>
</comment>
<comment type="subunit">
    <text evidence="13">Forms a complex with SecD. Part of the essential Sec protein translocation apparatus which comprises SecA, SecYEG and auxiliary proteins SecDF. Other proteins may also be involved.</text>
</comment>
<dbReference type="EMBL" id="PNIN01000050">
    <property type="protein sequence ID" value="PMP70674.1"/>
    <property type="molecule type" value="Genomic_DNA"/>
</dbReference>
<evidence type="ECO:0000256" key="9">
    <source>
        <dbReference type="ARBA" id="ARBA00059018"/>
    </source>
</evidence>
<dbReference type="AlphaFoldDB" id="A0A2J6WJV4"/>
<evidence type="ECO:0000256" key="12">
    <source>
        <dbReference type="ARBA" id="ARBA00065973"/>
    </source>
</evidence>
<feature type="transmembrane region" description="Helical" evidence="13">
    <location>
        <begin position="20"/>
        <end position="39"/>
    </location>
</feature>
<dbReference type="NCBIfam" id="TIGR00916">
    <property type="entry name" value="2A0604s01"/>
    <property type="match status" value="1"/>
</dbReference>
<protein>
    <recommendedName>
        <fullName evidence="13">Protein-export membrane protein SecF</fullName>
    </recommendedName>
</protein>
<dbReference type="GO" id="GO:0005886">
    <property type="term" value="C:plasma membrane"/>
    <property type="evidence" value="ECO:0007669"/>
    <property type="project" value="UniProtKB-SubCell"/>
</dbReference>
<organism evidence="15 16">
    <name type="scientific">Calditerrivibrio nitroreducens</name>
    <dbReference type="NCBI Taxonomy" id="477976"/>
    <lineage>
        <taxon>Bacteria</taxon>
        <taxon>Pseudomonadati</taxon>
        <taxon>Deferribacterota</taxon>
        <taxon>Deferribacteres</taxon>
        <taxon>Deferribacterales</taxon>
        <taxon>Calditerrivibrionaceae</taxon>
    </lineage>
</organism>
<dbReference type="PRINTS" id="PR01755">
    <property type="entry name" value="SECFTRNLCASE"/>
</dbReference>
<proteinExistence type="inferred from homology"/>
<evidence type="ECO:0000256" key="6">
    <source>
        <dbReference type="ARBA" id="ARBA00022989"/>
    </source>
</evidence>
<comment type="subunit">
    <text evidence="12">Part of the essential Sec protein translocation apparatus which comprises SecA, SecYEG and auxiliary proteins SecDF-YajC and YidC.</text>
</comment>
<dbReference type="PANTHER" id="PTHR30081">
    <property type="entry name" value="PROTEIN-EXPORT MEMBRANE PROTEIN SEC"/>
    <property type="match status" value="1"/>
</dbReference>
<dbReference type="SUPFAM" id="SSF82866">
    <property type="entry name" value="Multidrug efflux transporter AcrB transmembrane domain"/>
    <property type="match status" value="1"/>
</dbReference>
<feature type="domain" description="Protein export membrane protein SecD/SecF C-terminal" evidence="14">
    <location>
        <begin position="116"/>
        <end position="299"/>
    </location>
</feature>
<evidence type="ECO:0000256" key="10">
    <source>
        <dbReference type="ARBA" id="ARBA00060856"/>
    </source>
</evidence>
<dbReference type="InterPro" id="IPR022813">
    <property type="entry name" value="SecD/SecF_arch_bac"/>
</dbReference>
<reference evidence="15 16" key="1">
    <citation type="submission" date="2018-01" db="EMBL/GenBank/DDBJ databases">
        <title>Metagenomic assembled genomes from two thermal pools in the Uzon Caldera, Kamchatka, Russia.</title>
        <authorList>
            <person name="Wilkins L."/>
            <person name="Ettinger C."/>
        </authorList>
    </citation>
    <scope>NUCLEOTIDE SEQUENCE [LARGE SCALE GENOMIC DNA]</scope>
    <source>
        <strain evidence="15">ZAV-05</strain>
    </source>
</reference>
<evidence type="ECO:0000256" key="13">
    <source>
        <dbReference type="HAMAP-Rule" id="MF_01464"/>
    </source>
</evidence>
<dbReference type="InterPro" id="IPR048634">
    <property type="entry name" value="SecD_SecF_C"/>
</dbReference>
<dbReference type="Pfam" id="PF07549">
    <property type="entry name" value="Sec_GG"/>
    <property type="match status" value="1"/>
</dbReference>
<dbReference type="Pfam" id="PF02355">
    <property type="entry name" value="SecD_SecF_C"/>
    <property type="match status" value="1"/>
</dbReference>
<evidence type="ECO:0000313" key="15">
    <source>
        <dbReference type="EMBL" id="PMP70674.1"/>
    </source>
</evidence>
<keyword evidence="7 13" id="KW-0811">Translocation</keyword>
<comment type="caution">
    <text evidence="15">The sequence shown here is derived from an EMBL/GenBank/DDBJ whole genome shotgun (WGS) entry which is preliminary data.</text>
</comment>
<evidence type="ECO:0000256" key="11">
    <source>
        <dbReference type="ARBA" id="ARBA00061053"/>
    </source>
</evidence>
<dbReference type="GO" id="GO:0043952">
    <property type="term" value="P:protein transport by the Sec complex"/>
    <property type="evidence" value="ECO:0007669"/>
    <property type="project" value="UniProtKB-UniRule"/>
</dbReference>
<evidence type="ECO:0000256" key="5">
    <source>
        <dbReference type="ARBA" id="ARBA00022927"/>
    </source>
</evidence>
<dbReference type="InterPro" id="IPR055344">
    <property type="entry name" value="SecD_SecF_C_bact"/>
</dbReference>
<dbReference type="PANTHER" id="PTHR30081:SF8">
    <property type="entry name" value="PROTEIN TRANSLOCASE SUBUNIT SECF"/>
    <property type="match status" value="1"/>
</dbReference>
<dbReference type="GO" id="GO:0006605">
    <property type="term" value="P:protein targeting"/>
    <property type="evidence" value="ECO:0007669"/>
    <property type="project" value="UniProtKB-UniRule"/>
</dbReference>
<comment type="similarity">
    <text evidence="11">In the N-terminal section; belongs to the SecD/SecF family. SecD subfamily.</text>
</comment>
<evidence type="ECO:0000313" key="16">
    <source>
        <dbReference type="Proteomes" id="UP000242881"/>
    </source>
</evidence>
<feature type="transmembrane region" description="Helical" evidence="13">
    <location>
        <begin position="243"/>
        <end position="266"/>
    </location>
</feature>